<feature type="compositionally biased region" description="Basic and acidic residues" evidence="1">
    <location>
        <begin position="289"/>
        <end position="308"/>
    </location>
</feature>
<gene>
    <name evidence="3" type="ORF">SAMN06266787_11614</name>
</gene>
<dbReference type="Pfam" id="PF12717">
    <property type="entry name" value="Cnd1"/>
    <property type="match status" value="1"/>
</dbReference>
<dbReference type="AlphaFoldDB" id="A0A238YP57"/>
<evidence type="ECO:0000313" key="3">
    <source>
        <dbReference type="EMBL" id="SNR72925.1"/>
    </source>
</evidence>
<organism evidence="3 4">
    <name type="scientific">Halorubrum ezzemoulense</name>
    <name type="common">Halorubrum chaoviator</name>
    <dbReference type="NCBI Taxonomy" id="337243"/>
    <lineage>
        <taxon>Archaea</taxon>
        <taxon>Methanobacteriati</taxon>
        <taxon>Methanobacteriota</taxon>
        <taxon>Stenosarchaea group</taxon>
        <taxon>Halobacteria</taxon>
        <taxon>Halobacteriales</taxon>
        <taxon>Haloferacaceae</taxon>
        <taxon>Halorubrum</taxon>
    </lineage>
</organism>
<name>A0A238YP57_HALEZ</name>
<protein>
    <submittedName>
        <fullName evidence="3">Non-SMC mitotic condensation complex subunit 1</fullName>
    </submittedName>
</protein>
<feature type="region of interest" description="Disordered" evidence="1">
    <location>
        <begin position="269"/>
        <end position="308"/>
    </location>
</feature>
<feature type="compositionally biased region" description="Polar residues" evidence="1">
    <location>
        <begin position="159"/>
        <end position="182"/>
    </location>
</feature>
<dbReference type="EMBL" id="FZNK01000016">
    <property type="protein sequence ID" value="SNR72925.1"/>
    <property type="molecule type" value="Genomic_DNA"/>
</dbReference>
<feature type="domain" description="Condensin complex subunit 1 C-terminal" evidence="2">
    <location>
        <begin position="201"/>
        <end position="273"/>
    </location>
</feature>
<evidence type="ECO:0000313" key="4">
    <source>
        <dbReference type="Proteomes" id="UP000198297"/>
    </source>
</evidence>
<dbReference type="InterPro" id="IPR032682">
    <property type="entry name" value="Cnd1_C"/>
</dbReference>
<dbReference type="Proteomes" id="UP000198297">
    <property type="component" value="Unassembled WGS sequence"/>
</dbReference>
<evidence type="ECO:0000256" key="1">
    <source>
        <dbReference type="SAM" id="MobiDB-lite"/>
    </source>
</evidence>
<dbReference type="InterPro" id="IPR011989">
    <property type="entry name" value="ARM-like"/>
</dbReference>
<proteinExistence type="predicted"/>
<dbReference type="RefSeq" id="WP_137708395.1">
    <property type="nucleotide sequence ID" value="NZ_FZNK01000016.1"/>
</dbReference>
<dbReference type="SUPFAM" id="SSF48371">
    <property type="entry name" value="ARM repeat"/>
    <property type="match status" value="1"/>
</dbReference>
<feature type="compositionally biased region" description="Polar residues" evidence="1">
    <location>
        <begin position="276"/>
        <end position="288"/>
    </location>
</feature>
<evidence type="ECO:0000259" key="2">
    <source>
        <dbReference type="Pfam" id="PF12717"/>
    </source>
</evidence>
<dbReference type="InterPro" id="IPR016024">
    <property type="entry name" value="ARM-type_fold"/>
</dbReference>
<sequence length="308" mass="33989">MTDDLSMAQAEDEPPLVEDVWEDILVEFGFDRERAAQIKRAVFGMGELTLTERQPEEIRQIVADELEALDFESEIGSQSETLRKLLKSFLDAGLEGKLLGPACAPGEIKYAAADSRATAFDSIRNHVSRSNVSLETIDLSQFPSDDESDEPLNKETADTEMSPSPSFSPAEQRYTTARSQATDLEEVGRSGETSDSLTSDTERILEFIHNTIDDDSPIVRKQAMTSLASLARVPGVRSDRHIERLIQAYQSEPDPEVRATIVAGLEEYLEEDQMSGDRSSGGKNNGSTETDKSENMSDDPRDADTSPF</sequence>
<dbReference type="Gene3D" id="1.25.10.10">
    <property type="entry name" value="Leucine-rich Repeat Variant"/>
    <property type="match status" value="1"/>
</dbReference>
<feature type="region of interest" description="Disordered" evidence="1">
    <location>
        <begin position="138"/>
        <end position="199"/>
    </location>
</feature>
<accession>A0A238YP57</accession>
<reference evidence="3 4" key="1">
    <citation type="submission" date="2017-06" db="EMBL/GenBank/DDBJ databases">
        <authorList>
            <person name="Kim H.J."/>
            <person name="Triplett B.A."/>
        </authorList>
    </citation>
    <scope>NUCLEOTIDE SEQUENCE [LARGE SCALE GENOMIC DNA]</scope>
    <source>
        <strain evidence="3 4">DSM 19316</strain>
    </source>
</reference>